<evidence type="ECO:0000313" key="1">
    <source>
        <dbReference type="EMBL" id="CDW32439.1"/>
    </source>
</evidence>
<organism evidence="1">
    <name type="scientific">Lepeophtheirus salmonis</name>
    <name type="common">Salmon louse</name>
    <name type="synonym">Caligus salmonis</name>
    <dbReference type="NCBI Taxonomy" id="72036"/>
    <lineage>
        <taxon>Eukaryota</taxon>
        <taxon>Metazoa</taxon>
        <taxon>Ecdysozoa</taxon>
        <taxon>Arthropoda</taxon>
        <taxon>Crustacea</taxon>
        <taxon>Multicrustacea</taxon>
        <taxon>Hexanauplia</taxon>
        <taxon>Copepoda</taxon>
        <taxon>Siphonostomatoida</taxon>
        <taxon>Caligidae</taxon>
        <taxon>Lepeophtheirus</taxon>
    </lineage>
</organism>
<protein>
    <submittedName>
        <fullName evidence="1">Uncharacterized protein</fullName>
    </submittedName>
</protein>
<proteinExistence type="predicted"/>
<name>A0A0K2U2C6_LEPSM</name>
<dbReference type="EMBL" id="HACA01015078">
    <property type="protein sequence ID" value="CDW32439.1"/>
    <property type="molecule type" value="Transcribed_RNA"/>
</dbReference>
<sequence length="89" mass="10700">MNDESLMKNLTFCFKFNLFHDVPQTIFFGPHISFWIDSFIKKAAVLRFQSKNEYLIPFKHHHLSHFWQCICILKQDFQTSKLFIVMSPT</sequence>
<accession>A0A0K2U2C6</accession>
<dbReference type="AlphaFoldDB" id="A0A0K2U2C6"/>
<reference evidence="1" key="1">
    <citation type="submission" date="2014-05" db="EMBL/GenBank/DDBJ databases">
        <authorList>
            <person name="Chronopoulou M."/>
        </authorList>
    </citation>
    <scope>NUCLEOTIDE SEQUENCE</scope>
    <source>
        <tissue evidence="1">Whole organism</tissue>
    </source>
</reference>